<gene>
    <name evidence="5" type="ORF">FHE72_05790</name>
</gene>
<dbReference type="Proteomes" id="UP000465062">
    <property type="component" value="Chromosome"/>
</dbReference>
<keyword evidence="1" id="KW-0678">Repressor</keyword>
<evidence type="ECO:0000313" key="6">
    <source>
        <dbReference type="Proteomes" id="UP000465062"/>
    </source>
</evidence>
<dbReference type="GeneID" id="77239112"/>
<dbReference type="InterPro" id="IPR001647">
    <property type="entry name" value="HTH_TetR"/>
</dbReference>
<dbReference type="PRINTS" id="PR00455">
    <property type="entry name" value="HTHTETR"/>
</dbReference>
<name>A0A6I6UGD5_9BACI</name>
<organism evidence="5 6">
    <name type="scientific">Rossellomorea vietnamensis</name>
    <dbReference type="NCBI Taxonomy" id="218284"/>
    <lineage>
        <taxon>Bacteria</taxon>
        <taxon>Bacillati</taxon>
        <taxon>Bacillota</taxon>
        <taxon>Bacilli</taxon>
        <taxon>Bacillales</taxon>
        <taxon>Bacillaceae</taxon>
        <taxon>Rossellomorea</taxon>
    </lineage>
</organism>
<evidence type="ECO:0000313" key="5">
    <source>
        <dbReference type="EMBL" id="QHE60607.1"/>
    </source>
</evidence>
<sequence>MAGLREDKKRQTQLNIMESAKNIFSQKGFETASMAEIAKDAGVGTGTIYNYFPSKGALLLRIFTEEAEGMKGALQDPFSSEESGDLVESVVGAMQGFAEFFQYYPKAFWRELFHVMTGEVEESIRLRQGLFGIDEEMMKWVMNLIESHSDCFAVKIDPEEAAYAIYSAAMSDTMFYMYNEEMDHEAYKEQLARHIRFLFEGKMKSGKKE</sequence>
<evidence type="ECO:0000256" key="1">
    <source>
        <dbReference type="ARBA" id="ARBA00022491"/>
    </source>
</evidence>
<dbReference type="InterPro" id="IPR023772">
    <property type="entry name" value="DNA-bd_HTH_TetR-type_CS"/>
</dbReference>
<proteinExistence type="predicted"/>
<dbReference type="PANTHER" id="PTHR43479:SF11">
    <property type="entry name" value="ACREF_ENVCD OPERON REPRESSOR-RELATED"/>
    <property type="match status" value="1"/>
</dbReference>
<dbReference type="InterPro" id="IPR009057">
    <property type="entry name" value="Homeodomain-like_sf"/>
</dbReference>
<reference evidence="5 6" key="1">
    <citation type="submission" date="2019-06" db="EMBL/GenBank/DDBJ databases">
        <title>An operon consisting of a P-type ATPase gene and a transcriptional regular gene given the different cadmium resistance in Bacillus vietamensis 151-6 and Bacillus marisflavi 151-25.</title>
        <authorList>
            <person name="Yu X."/>
        </authorList>
    </citation>
    <scope>NUCLEOTIDE SEQUENCE [LARGE SCALE GENOMIC DNA]</scope>
    <source>
        <strain evidence="5 6">151-6</strain>
    </source>
</reference>
<dbReference type="GO" id="GO:0003677">
    <property type="term" value="F:DNA binding"/>
    <property type="evidence" value="ECO:0007669"/>
    <property type="project" value="UniProtKB-UniRule"/>
</dbReference>
<dbReference type="Gene3D" id="1.10.357.10">
    <property type="entry name" value="Tetracycline Repressor, domain 2"/>
    <property type="match status" value="1"/>
</dbReference>
<accession>A0A6I6UGD5</accession>
<protein>
    <submittedName>
        <fullName evidence="5">TetR family transcriptional regulator</fullName>
    </submittedName>
</protein>
<dbReference type="AlphaFoldDB" id="A0A6I6UGD5"/>
<evidence type="ECO:0000256" key="3">
    <source>
        <dbReference type="PROSITE-ProRule" id="PRU00335"/>
    </source>
</evidence>
<dbReference type="KEGG" id="bvq:FHE72_05790"/>
<dbReference type="RefSeq" id="WP_051758407.1">
    <property type="nucleotide sequence ID" value="NZ_CCDN010000002.1"/>
</dbReference>
<feature type="DNA-binding region" description="H-T-H motif" evidence="3">
    <location>
        <begin position="33"/>
        <end position="52"/>
    </location>
</feature>
<dbReference type="Pfam" id="PF00440">
    <property type="entry name" value="TetR_N"/>
    <property type="match status" value="1"/>
</dbReference>
<dbReference type="SUPFAM" id="SSF46689">
    <property type="entry name" value="Homeodomain-like"/>
    <property type="match status" value="1"/>
</dbReference>
<dbReference type="PROSITE" id="PS50977">
    <property type="entry name" value="HTH_TETR_2"/>
    <property type="match status" value="1"/>
</dbReference>
<dbReference type="PROSITE" id="PS01081">
    <property type="entry name" value="HTH_TETR_1"/>
    <property type="match status" value="1"/>
</dbReference>
<evidence type="ECO:0000259" key="4">
    <source>
        <dbReference type="PROSITE" id="PS50977"/>
    </source>
</evidence>
<dbReference type="PANTHER" id="PTHR43479">
    <property type="entry name" value="ACREF/ENVCD OPERON REPRESSOR-RELATED"/>
    <property type="match status" value="1"/>
</dbReference>
<evidence type="ECO:0000256" key="2">
    <source>
        <dbReference type="ARBA" id="ARBA00023125"/>
    </source>
</evidence>
<keyword evidence="2 3" id="KW-0238">DNA-binding</keyword>
<dbReference type="EMBL" id="CP047394">
    <property type="protein sequence ID" value="QHE60607.1"/>
    <property type="molecule type" value="Genomic_DNA"/>
</dbReference>
<dbReference type="InterPro" id="IPR050624">
    <property type="entry name" value="HTH-type_Tx_Regulator"/>
</dbReference>
<feature type="domain" description="HTH tetR-type" evidence="4">
    <location>
        <begin position="10"/>
        <end position="70"/>
    </location>
</feature>